<sequence length="126" mass="13884">MEPAFRRGDLLLLWNRGMDTHVGEIVVFNVRGEDIPVVHRVIQRFGGGSEPLQLLTKGDNNPVDDTEIYARNAPGQAYLDKERDVVGSVAGTIPCVGYVTVIFGDYPWLKAVLFGLLGLSVVMQKN</sequence>
<dbReference type="EMBL" id="JAUTXU010000006">
    <property type="protein sequence ID" value="KAK3724153.1"/>
    <property type="molecule type" value="Genomic_DNA"/>
</dbReference>
<proteinExistence type="predicted"/>
<evidence type="ECO:0000313" key="1">
    <source>
        <dbReference type="EMBL" id="KAK3724153.1"/>
    </source>
</evidence>
<keyword evidence="2" id="KW-1185">Reference proteome</keyword>
<keyword evidence="1" id="KW-0378">Hydrolase</keyword>
<accession>A0ACC3NWK8</accession>
<organism evidence="1 2">
    <name type="scientific">Vermiconidia calcicola</name>
    <dbReference type="NCBI Taxonomy" id="1690605"/>
    <lineage>
        <taxon>Eukaryota</taxon>
        <taxon>Fungi</taxon>
        <taxon>Dikarya</taxon>
        <taxon>Ascomycota</taxon>
        <taxon>Pezizomycotina</taxon>
        <taxon>Dothideomycetes</taxon>
        <taxon>Dothideomycetidae</taxon>
        <taxon>Mycosphaerellales</taxon>
        <taxon>Extremaceae</taxon>
        <taxon>Vermiconidia</taxon>
    </lineage>
</organism>
<name>A0ACC3NWK8_9PEZI</name>
<protein>
    <submittedName>
        <fullName evidence="1">Signal peptidase complex catalytic subunit</fullName>
        <ecNumber evidence="1">3.4.21.89</ecNumber>
    </submittedName>
</protein>
<comment type="caution">
    <text evidence="1">The sequence shown here is derived from an EMBL/GenBank/DDBJ whole genome shotgun (WGS) entry which is preliminary data.</text>
</comment>
<dbReference type="EC" id="3.4.21.89" evidence="1"/>
<gene>
    <name evidence="1" type="primary">SEC11_2</name>
    <name evidence="1" type="ORF">LTR37_001277</name>
</gene>
<reference evidence="1" key="1">
    <citation type="submission" date="2023-07" db="EMBL/GenBank/DDBJ databases">
        <title>Black Yeasts Isolated from many extreme environments.</title>
        <authorList>
            <person name="Coleine C."/>
            <person name="Stajich J.E."/>
            <person name="Selbmann L."/>
        </authorList>
    </citation>
    <scope>NUCLEOTIDE SEQUENCE</scope>
    <source>
        <strain evidence="1">CCFEE 5714</strain>
    </source>
</reference>
<evidence type="ECO:0000313" key="2">
    <source>
        <dbReference type="Proteomes" id="UP001281147"/>
    </source>
</evidence>
<dbReference type="Proteomes" id="UP001281147">
    <property type="component" value="Unassembled WGS sequence"/>
</dbReference>